<dbReference type="Proteomes" id="UP000431462">
    <property type="component" value="Unassembled WGS sequence"/>
</dbReference>
<keyword evidence="6 11" id="KW-0695">RNA-directed DNA polymerase</keyword>
<evidence type="ECO:0000259" key="10">
    <source>
        <dbReference type="Pfam" id="PF00078"/>
    </source>
</evidence>
<evidence type="ECO:0000256" key="6">
    <source>
        <dbReference type="ARBA" id="ARBA00022918"/>
    </source>
</evidence>
<organism evidence="11 12">
    <name type="scientific">Marinobacter adhaerens</name>
    <dbReference type="NCBI Taxonomy" id="1033846"/>
    <lineage>
        <taxon>Bacteria</taxon>
        <taxon>Pseudomonadati</taxon>
        <taxon>Pseudomonadota</taxon>
        <taxon>Gammaproteobacteria</taxon>
        <taxon>Pseudomonadales</taxon>
        <taxon>Marinobacteraceae</taxon>
        <taxon>Marinobacter</taxon>
    </lineage>
</organism>
<dbReference type="GO" id="GO:0003723">
    <property type="term" value="F:RNA binding"/>
    <property type="evidence" value="ECO:0007669"/>
    <property type="project" value="InterPro"/>
</dbReference>
<dbReference type="AlphaFoldDB" id="A0A844I470"/>
<dbReference type="CDD" id="cd03487">
    <property type="entry name" value="RT_Bac_retron_II"/>
    <property type="match status" value="1"/>
</dbReference>
<evidence type="ECO:0000256" key="3">
    <source>
        <dbReference type="ARBA" id="ARBA00022695"/>
    </source>
</evidence>
<dbReference type="PANTHER" id="PTHR34047:SF7">
    <property type="entry name" value="RNA-DIRECTED DNA POLYMERASE"/>
    <property type="match status" value="1"/>
</dbReference>
<keyword evidence="7" id="KW-0051">Antiviral defense</keyword>
<keyword evidence="2" id="KW-0808">Transferase</keyword>
<dbReference type="GO" id="GO:0051607">
    <property type="term" value="P:defense response to virus"/>
    <property type="evidence" value="ECO:0007669"/>
    <property type="project" value="UniProtKB-KW"/>
</dbReference>
<evidence type="ECO:0000256" key="8">
    <source>
        <dbReference type="ARBA" id="ARBA00034120"/>
    </source>
</evidence>
<evidence type="ECO:0000313" key="12">
    <source>
        <dbReference type="Proteomes" id="UP000431462"/>
    </source>
</evidence>
<comment type="similarity">
    <text evidence="8">Belongs to the bacterial reverse transcriptase family.</text>
</comment>
<dbReference type="Pfam" id="PF00078">
    <property type="entry name" value="RVT_1"/>
    <property type="match status" value="1"/>
</dbReference>
<keyword evidence="4" id="KW-0479">Metal-binding</keyword>
<keyword evidence="3" id="KW-0548">Nucleotidyltransferase</keyword>
<evidence type="ECO:0000256" key="4">
    <source>
        <dbReference type="ARBA" id="ARBA00022723"/>
    </source>
</evidence>
<protein>
    <recommendedName>
        <fullName evidence="1">RNA-directed DNA polymerase</fullName>
        <ecNumber evidence="1">2.7.7.49</ecNumber>
    </recommendedName>
</protein>
<keyword evidence="5" id="KW-0460">Magnesium</keyword>
<dbReference type="EC" id="2.7.7.49" evidence="1"/>
<dbReference type="EMBL" id="VENC01000012">
    <property type="protein sequence ID" value="MTI99750.1"/>
    <property type="molecule type" value="Genomic_DNA"/>
</dbReference>
<dbReference type="InterPro" id="IPR000123">
    <property type="entry name" value="Reverse_transcriptase_msDNA"/>
</dbReference>
<evidence type="ECO:0000256" key="7">
    <source>
        <dbReference type="ARBA" id="ARBA00023118"/>
    </source>
</evidence>
<comment type="caution">
    <text evidence="11">The sequence shown here is derived from an EMBL/GenBank/DDBJ whole genome shotgun (WGS) entry which is preliminary data.</text>
</comment>
<dbReference type="PANTHER" id="PTHR34047">
    <property type="entry name" value="NUCLEAR INTRON MATURASE 1, MITOCHONDRIAL-RELATED"/>
    <property type="match status" value="1"/>
</dbReference>
<dbReference type="InterPro" id="IPR043502">
    <property type="entry name" value="DNA/RNA_pol_sf"/>
</dbReference>
<evidence type="ECO:0000313" key="11">
    <source>
        <dbReference type="EMBL" id="MTI99750.1"/>
    </source>
</evidence>
<dbReference type="PRINTS" id="PR00866">
    <property type="entry name" value="RNADNAPOLMS"/>
</dbReference>
<dbReference type="SUPFAM" id="SSF56672">
    <property type="entry name" value="DNA/RNA polymerases"/>
    <property type="match status" value="1"/>
</dbReference>
<accession>A0A844I470</accession>
<dbReference type="GO" id="GO:0003964">
    <property type="term" value="F:RNA-directed DNA polymerase activity"/>
    <property type="evidence" value="ECO:0007669"/>
    <property type="project" value="UniProtKB-KW"/>
</dbReference>
<dbReference type="InterPro" id="IPR051083">
    <property type="entry name" value="GrpII_Intron_Splice-Mob/Def"/>
</dbReference>
<gene>
    <name evidence="11" type="ORF">FH752_14135</name>
</gene>
<sequence>MIAAPLLVSYNSLEDYLSCLSSEMREEHEQQIRWLVDQKLPPVVSSRCLSVLFGYSAKFVNAMALNNYNYYREFTIRKGNKRRKIQAPRVAIKGIQKWFGHHLSEVLPVEDYVYGFIPGRSAVDAAAQHCGASWVYSVDIENFFPSTTDDVVIKALMEIGYSEKGARLITRLCCYGDRLGQGAPSSPVLSNLVMKPIDIQLKNIAENLGVKLTRYADDIVFSGQGKSPVELRDRVLDVFKDTCWDLAENKEYFSNSDLGQRLKVHGLLVNGEKPRLTKGYRNRVRAYRHLLENNRVKPEDKRRLIGHIKFAESVESWKE</sequence>
<name>A0A844I470_9GAMM</name>
<proteinExistence type="inferred from homology"/>
<dbReference type="GO" id="GO:0046872">
    <property type="term" value="F:metal ion binding"/>
    <property type="evidence" value="ECO:0007669"/>
    <property type="project" value="UniProtKB-KW"/>
</dbReference>
<comment type="catalytic activity">
    <reaction evidence="9">
        <text>DNA(n) + a 2'-deoxyribonucleoside 5'-triphosphate = DNA(n+1) + diphosphate</text>
        <dbReference type="Rhea" id="RHEA:22508"/>
        <dbReference type="Rhea" id="RHEA-COMP:17339"/>
        <dbReference type="Rhea" id="RHEA-COMP:17340"/>
        <dbReference type="ChEBI" id="CHEBI:33019"/>
        <dbReference type="ChEBI" id="CHEBI:61560"/>
        <dbReference type="ChEBI" id="CHEBI:173112"/>
        <dbReference type="EC" id="2.7.7.49"/>
    </reaction>
</comment>
<evidence type="ECO:0000256" key="1">
    <source>
        <dbReference type="ARBA" id="ARBA00012493"/>
    </source>
</evidence>
<evidence type="ECO:0000256" key="5">
    <source>
        <dbReference type="ARBA" id="ARBA00022842"/>
    </source>
</evidence>
<feature type="domain" description="Reverse transcriptase" evidence="10">
    <location>
        <begin position="78"/>
        <end position="240"/>
    </location>
</feature>
<reference evidence="11 12" key="1">
    <citation type="submission" date="2019-06" db="EMBL/GenBank/DDBJ databases">
        <title>Enrichment of Autotrophic Halophilic Microorganisms from Red Sea Brine Pool Using Microbial Electrosynthesis System.</title>
        <authorList>
            <person name="Alqahtani M.F."/>
            <person name="Bajracharya S."/>
            <person name="Katuri K.P."/>
            <person name="Ali M."/>
            <person name="Saikaly P.E."/>
        </authorList>
    </citation>
    <scope>NUCLEOTIDE SEQUENCE [LARGE SCALE GENOMIC DNA]</scope>
    <source>
        <strain evidence="11">MES15</strain>
    </source>
</reference>
<evidence type="ECO:0000256" key="9">
    <source>
        <dbReference type="ARBA" id="ARBA00048173"/>
    </source>
</evidence>
<dbReference type="InterPro" id="IPR000477">
    <property type="entry name" value="RT_dom"/>
</dbReference>
<evidence type="ECO:0000256" key="2">
    <source>
        <dbReference type="ARBA" id="ARBA00022679"/>
    </source>
</evidence>